<feature type="transmembrane region" description="Helical" evidence="13">
    <location>
        <begin position="79"/>
        <end position="97"/>
    </location>
</feature>
<keyword evidence="16" id="KW-1185">Reference proteome</keyword>
<dbReference type="InterPro" id="IPR013130">
    <property type="entry name" value="Fe3_Rdtase_TM_dom"/>
</dbReference>
<dbReference type="PANTHER" id="PTHR47354">
    <property type="entry name" value="NADH OXIDOREDUCTASE HCR"/>
    <property type="match status" value="1"/>
</dbReference>
<feature type="transmembrane region" description="Helical" evidence="13">
    <location>
        <begin position="191"/>
        <end position="212"/>
    </location>
</feature>
<evidence type="ECO:0000256" key="13">
    <source>
        <dbReference type="SAM" id="Phobius"/>
    </source>
</evidence>
<feature type="transmembrane region" description="Helical" evidence="13">
    <location>
        <begin position="39"/>
        <end position="59"/>
    </location>
</feature>
<feature type="domain" description="FAD-binding FR-type" evidence="14">
    <location>
        <begin position="218"/>
        <end position="315"/>
    </location>
</feature>
<dbReference type="PANTHER" id="PTHR47354:SF8">
    <property type="entry name" value="1,2-PHENYLACETYL-COA EPOXIDASE, SUBUNIT E"/>
    <property type="match status" value="1"/>
</dbReference>
<dbReference type="CDD" id="cd06198">
    <property type="entry name" value="FNR_like_3"/>
    <property type="match status" value="1"/>
</dbReference>
<keyword evidence="8 13" id="KW-1133">Transmembrane helix</keyword>
<proteinExistence type="predicted"/>
<dbReference type="InterPro" id="IPR013112">
    <property type="entry name" value="FAD-bd_8"/>
</dbReference>
<comment type="cofactor">
    <cofactor evidence="1">
        <name>FAD</name>
        <dbReference type="ChEBI" id="CHEBI:57692"/>
    </cofactor>
</comment>
<feature type="transmembrane region" description="Helical" evidence="13">
    <location>
        <begin position="159"/>
        <end position="179"/>
    </location>
</feature>
<dbReference type="Pfam" id="PF08022">
    <property type="entry name" value="FAD_binding_8"/>
    <property type="match status" value="1"/>
</dbReference>
<dbReference type="Proteomes" id="UP000219271">
    <property type="component" value="Unassembled WGS sequence"/>
</dbReference>
<dbReference type="Gene3D" id="2.40.30.10">
    <property type="entry name" value="Translation factors"/>
    <property type="match status" value="1"/>
</dbReference>
<accession>A0A286DN10</accession>
<name>A0A286DN10_9GAMM</name>
<sequence>MKKVKHLYIIIFLAAILTYLVSAEYTKLGAHSLWWGLRQNMVFLAGVLAWFGMSFTIILSIRNGVISRWCGGLDKAYKLHKWCAISAVVLALIHWLAEKVPHWLVDAGMVAHPGELGDIVMAGWQEQLLDFGLVLAEYGLYLLIALSLVSISKKIPYHIFYYLHKAFPVVYIACAYHVMTSLFKTDWWQTPAAYLLAFVTAVAVGCALIALFQRTGSRNTSVADILHVEAAPQDIVEVTVRHRATIPMLPGQFAFVQFAHSTERHPFTLSDVNPDEKSLTFSIKKLGDYTRELAQHLLPGQRVKIEGPYGDFTFEHAGNKQLWIAGGIGVTPFMAKLKDATRKGQPLSGVEFWYFTRPDRGLTYPDYLTELCHQAGVRLKYFTVNNTENMQQHITEMKSSLNDNGVDIWFCGPDGLKKSINDTLKQQAVSIQHFHADCFSWR</sequence>
<dbReference type="RefSeq" id="WP_097098007.1">
    <property type="nucleotide sequence ID" value="NZ_OCMY01000002.1"/>
</dbReference>
<keyword evidence="7" id="KW-0274">FAD</keyword>
<evidence type="ECO:0000256" key="12">
    <source>
        <dbReference type="ARBA" id="ARBA00023136"/>
    </source>
</evidence>
<dbReference type="AlphaFoldDB" id="A0A286DN10"/>
<evidence type="ECO:0000313" key="15">
    <source>
        <dbReference type="EMBL" id="SOD60013.1"/>
    </source>
</evidence>
<dbReference type="GO" id="GO:0050660">
    <property type="term" value="F:flavin adenine dinucleotide binding"/>
    <property type="evidence" value="ECO:0007669"/>
    <property type="project" value="TreeGrafter"/>
</dbReference>
<dbReference type="PRINTS" id="PR00410">
    <property type="entry name" value="PHEHYDRXLASE"/>
</dbReference>
<dbReference type="InterPro" id="IPR039261">
    <property type="entry name" value="FNR_nucleotide-bd"/>
</dbReference>
<keyword evidence="4 13" id="KW-0812">Transmembrane</keyword>
<evidence type="ECO:0000256" key="1">
    <source>
        <dbReference type="ARBA" id="ARBA00001974"/>
    </source>
</evidence>
<evidence type="ECO:0000256" key="6">
    <source>
        <dbReference type="ARBA" id="ARBA00022723"/>
    </source>
</evidence>
<evidence type="ECO:0000256" key="8">
    <source>
        <dbReference type="ARBA" id="ARBA00022989"/>
    </source>
</evidence>
<keyword evidence="10" id="KW-0408">Iron</keyword>
<evidence type="ECO:0000256" key="11">
    <source>
        <dbReference type="ARBA" id="ARBA00023014"/>
    </source>
</evidence>
<keyword evidence="6" id="KW-0479">Metal-binding</keyword>
<evidence type="ECO:0000256" key="3">
    <source>
        <dbReference type="ARBA" id="ARBA00022630"/>
    </source>
</evidence>
<evidence type="ECO:0000256" key="10">
    <source>
        <dbReference type="ARBA" id="ARBA00023004"/>
    </source>
</evidence>
<organism evidence="15 16">
    <name type="scientific">Candidatus Pantoea floridensis</name>
    <dbReference type="NCBI Taxonomy" id="1938870"/>
    <lineage>
        <taxon>Bacteria</taxon>
        <taxon>Pseudomonadati</taxon>
        <taxon>Pseudomonadota</taxon>
        <taxon>Gammaproteobacteria</taxon>
        <taxon>Enterobacterales</taxon>
        <taxon>Erwiniaceae</taxon>
        <taxon>Pantoea</taxon>
    </lineage>
</organism>
<evidence type="ECO:0000256" key="5">
    <source>
        <dbReference type="ARBA" id="ARBA00022714"/>
    </source>
</evidence>
<dbReference type="EMBL" id="OCMY01000002">
    <property type="protein sequence ID" value="SOD60013.1"/>
    <property type="molecule type" value="Genomic_DNA"/>
</dbReference>
<keyword evidence="12 13" id="KW-0472">Membrane</keyword>
<evidence type="ECO:0000256" key="7">
    <source>
        <dbReference type="ARBA" id="ARBA00022827"/>
    </source>
</evidence>
<dbReference type="OrthoDB" id="9796486at2"/>
<dbReference type="Gene3D" id="3.40.50.80">
    <property type="entry name" value="Nucleotide-binding domain of ferredoxin-NADP reductase (FNR) module"/>
    <property type="match status" value="1"/>
</dbReference>
<dbReference type="InterPro" id="IPR017938">
    <property type="entry name" value="Riboflavin_synthase-like_b-brl"/>
</dbReference>
<keyword evidence="5" id="KW-0001">2Fe-2S</keyword>
<dbReference type="SUPFAM" id="SSF63380">
    <property type="entry name" value="Riboflavin synthase domain-like"/>
    <property type="match status" value="1"/>
</dbReference>
<dbReference type="GO" id="GO:0046872">
    <property type="term" value="F:metal ion binding"/>
    <property type="evidence" value="ECO:0007669"/>
    <property type="project" value="UniProtKB-KW"/>
</dbReference>
<evidence type="ECO:0000256" key="9">
    <source>
        <dbReference type="ARBA" id="ARBA00023002"/>
    </source>
</evidence>
<protein>
    <submittedName>
        <fullName evidence="15">Predicted ferric reductase</fullName>
    </submittedName>
</protein>
<dbReference type="GO" id="GO:0051537">
    <property type="term" value="F:2 iron, 2 sulfur cluster binding"/>
    <property type="evidence" value="ECO:0007669"/>
    <property type="project" value="UniProtKB-KW"/>
</dbReference>
<reference evidence="16" key="1">
    <citation type="submission" date="2017-09" db="EMBL/GenBank/DDBJ databases">
        <authorList>
            <person name="Varghese N."/>
            <person name="Submissions S."/>
        </authorList>
    </citation>
    <scope>NUCLEOTIDE SEQUENCE [LARGE SCALE GENOMIC DNA]</scope>
    <source>
        <strain evidence="16">JKS000234</strain>
    </source>
</reference>
<dbReference type="InterPro" id="IPR017927">
    <property type="entry name" value="FAD-bd_FR_type"/>
</dbReference>
<evidence type="ECO:0000259" key="14">
    <source>
        <dbReference type="PROSITE" id="PS51384"/>
    </source>
</evidence>
<dbReference type="GO" id="GO:0016491">
    <property type="term" value="F:oxidoreductase activity"/>
    <property type="evidence" value="ECO:0007669"/>
    <property type="project" value="UniProtKB-KW"/>
</dbReference>
<dbReference type="SUPFAM" id="SSF52343">
    <property type="entry name" value="Ferredoxin reductase-like, C-terminal NADP-linked domain"/>
    <property type="match status" value="1"/>
</dbReference>
<keyword evidence="11" id="KW-0411">Iron-sulfur</keyword>
<keyword evidence="3" id="KW-0285">Flavoprotein</keyword>
<gene>
    <name evidence="15" type="ORF">SAMN06273570_4548</name>
</gene>
<dbReference type="GO" id="GO:0016020">
    <property type="term" value="C:membrane"/>
    <property type="evidence" value="ECO:0007669"/>
    <property type="project" value="UniProtKB-SubCell"/>
</dbReference>
<keyword evidence="9" id="KW-0560">Oxidoreductase</keyword>
<evidence type="ECO:0000256" key="2">
    <source>
        <dbReference type="ARBA" id="ARBA00004141"/>
    </source>
</evidence>
<feature type="transmembrane region" description="Helical" evidence="13">
    <location>
        <begin position="131"/>
        <end position="152"/>
    </location>
</feature>
<dbReference type="Pfam" id="PF01794">
    <property type="entry name" value="Ferric_reduct"/>
    <property type="match status" value="1"/>
</dbReference>
<dbReference type="PROSITE" id="PS51384">
    <property type="entry name" value="FAD_FR"/>
    <property type="match status" value="1"/>
</dbReference>
<dbReference type="InterPro" id="IPR050415">
    <property type="entry name" value="MRET"/>
</dbReference>
<comment type="subcellular location">
    <subcellularLocation>
        <location evidence="2">Membrane</location>
        <topology evidence="2">Multi-pass membrane protein</topology>
    </subcellularLocation>
</comment>
<evidence type="ECO:0000256" key="4">
    <source>
        <dbReference type="ARBA" id="ARBA00022692"/>
    </source>
</evidence>
<evidence type="ECO:0000313" key="16">
    <source>
        <dbReference type="Proteomes" id="UP000219271"/>
    </source>
</evidence>